<dbReference type="STRING" id="691883.A0A058YZW3"/>
<dbReference type="InterPro" id="IPR018490">
    <property type="entry name" value="cNMP-bd_dom_sf"/>
</dbReference>
<keyword evidence="1" id="KW-1133">Transmembrane helix</keyword>
<dbReference type="InterPro" id="IPR003386">
    <property type="entry name" value="LACT/PDAT_acylTrfase"/>
</dbReference>
<dbReference type="EMBL" id="KB932217">
    <property type="protein sequence ID" value="KCV67529.1"/>
    <property type="molecule type" value="Genomic_DNA"/>
</dbReference>
<dbReference type="GO" id="GO:0006629">
    <property type="term" value="P:lipid metabolic process"/>
    <property type="evidence" value="ECO:0007669"/>
    <property type="project" value="InterPro"/>
</dbReference>
<name>A0A058YZW3_FONAL</name>
<protein>
    <recommendedName>
        <fullName evidence="2">Cyclic nucleotide-binding domain-containing protein</fullName>
    </recommendedName>
</protein>
<dbReference type="InterPro" id="IPR014710">
    <property type="entry name" value="RmlC-like_jellyroll"/>
</dbReference>
<feature type="transmembrane region" description="Helical" evidence="1">
    <location>
        <begin position="108"/>
        <end position="133"/>
    </location>
</feature>
<dbReference type="GO" id="GO:0008374">
    <property type="term" value="F:O-acyltransferase activity"/>
    <property type="evidence" value="ECO:0007669"/>
    <property type="project" value="InterPro"/>
</dbReference>
<reference evidence="3" key="1">
    <citation type="submission" date="2013-04" db="EMBL/GenBank/DDBJ databases">
        <title>The Genome Sequence of Fonticula alba ATCC 38817.</title>
        <authorList>
            <consortium name="The Broad Institute Genomics Platform"/>
            <person name="Russ C."/>
            <person name="Cuomo C."/>
            <person name="Burger G."/>
            <person name="Gray M.W."/>
            <person name="Holland P.W.H."/>
            <person name="King N."/>
            <person name="Lang F.B.F."/>
            <person name="Roger A.J."/>
            <person name="Ruiz-Trillo I."/>
            <person name="Brown M."/>
            <person name="Walker B."/>
            <person name="Young S."/>
            <person name="Zeng Q."/>
            <person name="Gargeya S."/>
            <person name="Fitzgerald M."/>
            <person name="Haas B."/>
            <person name="Abouelleil A."/>
            <person name="Allen A.W."/>
            <person name="Alvarado L."/>
            <person name="Arachchi H.M."/>
            <person name="Berlin A.M."/>
            <person name="Chapman S.B."/>
            <person name="Gainer-Dewar J."/>
            <person name="Goldberg J."/>
            <person name="Griggs A."/>
            <person name="Gujja S."/>
            <person name="Hansen M."/>
            <person name="Howarth C."/>
            <person name="Imamovic A."/>
            <person name="Ireland A."/>
            <person name="Larimer J."/>
            <person name="McCowan C."/>
            <person name="Murphy C."/>
            <person name="Pearson M."/>
            <person name="Poon T.W."/>
            <person name="Priest M."/>
            <person name="Roberts A."/>
            <person name="Saif S."/>
            <person name="Shea T."/>
            <person name="Sisk P."/>
            <person name="Sykes S."/>
            <person name="Wortman J."/>
            <person name="Nusbaum C."/>
            <person name="Birren B."/>
        </authorList>
    </citation>
    <scope>NUCLEOTIDE SEQUENCE [LARGE SCALE GENOMIC DNA]</scope>
    <source>
        <strain evidence="3">ATCC 38817</strain>
    </source>
</reference>
<keyword evidence="1" id="KW-0812">Transmembrane</keyword>
<dbReference type="RefSeq" id="XP_009498090.1">
    <property type="nucleotide sequence ID" value="XM_009499815.1"/>
</dbReference>
<dbReference type="PROSITE" id="PS50042">
    <property type="entry name" value="CNMP_BINDING_3"/>
    <property type="match status" value="1"/>
</dbReference>
<dbReference type="Proteomes" id="UP000030693">
    <property type="component" value="Unassembled WGS sequence"/>
</dbReference>
<gene>
    <name evidence="3" type="ORF">H696_06047</name>
</gene>
<proteinExistence type="predicted"/>
<sequence>MSNLDSDVPRAPRRRRALSVDFSSREHLLARPPPPFGDYFDSSASSIRDLQFPTDALTLLSDSFQQDGLFGRKGDADGGGGSGFSPRKSRGQFSADSEQRFRGNLSGLFFFTLSLFSAFFMSYLLFSFLNSWYISVRPFSYNQEMSVLFSANPFFSDRLIYSPEMITQLSQLFTLQTLQTGEGLVLDDGFTHFLIVEQGTLSATPGENPEHAAEYISSFFRGDSIGGMNMLHGRRHNINLVVSSETPAAVWVANAPALNLLLQESVLLRSILEKRFIQAHIEKRRKKPILYIPGFASSRLIAWRRKSCSAMNIEIGDVVWLNLEKVLHHNLFEEACWIKCMMLDIVDQTDPEGCKLRPEEGMGAIYDLLNGVLAPVTAIFRNLVYYMAHHFSYDISSMLALPYDWRIAPKLLEDRDALFSKMKFDIEHTVRMNRNPAIALCHSMGCKLFLYFVEWMKLHYPKIHEEWFDAHIWMFVSVAPPLLGSVQSVRGMISGVGFSLPINSMDSRLMGVSFSSAHFLLPSNITIAENLVPAHSNTTLGNAPSLWPDHLVVIKAENGTTTTFSPSEIISGQMYRTLHAMLSDSEYDKFYQALDKFYFRDPVWLELEREGPARPPIRQILTIYGRNLQTDLGYHYKAVTRNNGKMSLIMESEIFESSGGKILATSSHSLLPSSAIIGQSRYPKSGDGTVPYASLSWSHTWHHDNVQVKNIPARSAGDVDTLISKLYQDLGGTLAQSGFVHLDLLQQFHKSQSSYSRYQSTRKAQNPDTEDDSHVIVLEIDGLGHRDVIRDHAFTDGFIREFLRLAKREFLLHNPEVSHARLGDYSCSRTPRAAVFSHTCPVPCRLVHFV</sequence>
<dbReference type="PANTHER" id="PTHR11440">
    <property type="entry name" value="LECITHIN-CHOLESTEROL ACYLTRANSFERASE-RELATED"/>
    <property type="match status" value="1"/>
</dbReference>
<evidence type="ECO:0000313" key="3">
    <source>
        <dbReference type="EMBL" id="KCV67529.1"/>
    </source>
</evidence>
<dbReference type="GeneID" id="20530772"/>
<evidence type="ECO:0000313" key="4">
    <source>
        <dbReference type="Proteomes" id="UP000030693"/>
    </source>
</evidence>
<dbReference type="Gene3D" id="2.60.120.10">
    <property type="entry name" value="Jelly Rolls"/>
    <property type="match status" value="1"/>
</dbReference>
<accession>A0A058YZW3</accession>
<dbReference type="eggNOG" id="KOG2369">
    <property type="taxonomic scope" value="Eukaryota"/>
</dbReference>
<dbReference type="Gene3D" id="3.40.50.1820">
    <property type="entry name" value="alpha/beta hydrolase"/>
    <property type="match status" value="1"/>
</dbReference>
<evidence type="ECO:0000256" key="1">
    <source>
        <dbReference type="SAM" id="Phobius"/>
    </source>
</evidence>
<dbReference type="SUPFAM" id="SSF53474">
    <property type="entry name" value="alpha/beta-Hydrolases"/>
    <property type="match status" value="1"/>
</dbReference>
<feature type="domain" description="Cyclic nucleotide-binding" evidence="2">
    <location>
        <begin position="191"/>
        <end position="279"/>
    </location>
</feature>
<dbReference type="InterPro" id="IPR029058">
    <property type="entry name" value="AB_hydrolase_fold"/>
</dbReference>
<dbReference type="Pfam" id="PF02450">
    <property type="entry name" value="LCAT"/>
    <property type="match status" value="1"/>
</dbReference>
<keyword evidence="1" id="KW-0472">Membrane</keyword>
<dbReference type="SUPFAM" id="SSF51206">
    <property type="entry name" value="cAMP-binding domain-like"/>
    <property type="match status" value="1"/>
</dbReference>
<dbReference type="AlphaFoldDB" id="A0A058YZW3"/>
<evidence type="ECO:0000259" key="2">
    <source>
        <dbReference type="PROSITE" id="PS50042"/>
    </source>
</evidence>
<organism evidence="3">
    <name type="scientific">Fonticula alba</name>
    <name type="common">Slime mold</name>
    <dbReference type="NCBI Taxonomy" id="691883"/>
    <lineage>
        <taxon>Eukaryota</taxon>
        <taxon>Rotosphaerida</taxon>
        <taxon>Fonticulaceae</taxon>
        <taxon>Fonticula</taxon>
    </lineage>
</organism>
<dbReference type="OrthoDB" id="190846at2759"/>
<keyword evidence="4" id="KW-1185">Reference proteome</keyword>
<dbReference type="InterPro" id="IPR000595">
    <property type="entry name" value="cNMP-bd_dom"/>
</dbReference>